<evidence type="ECO:0000259" key="4">
    <source>
        <dbReference type="Pfam" id="PF00248"/>
    </source>
</evidence>
<evidence type="ECO:0000313" key="6">
    <source>
        <dbReference type="Proteomes" id="UP001439008"/>
    </source>
</evidence>
<sequence>MLNEKTVYDCAVQSLKDLGTDYFDLYIMHWPIPDIDDRSKYKSPENKEKRFMAWKAMQLLEKEGKARKIGISNFMVNHLEHFLGNTTKSPYLNQVEFHPYLDLDDLKHFCDDKNIIVEGYSSLGHGNNALLKEDVVISIAKKLGKKPAQILLSWSLHKGVKIIPKSGTFERIKENFDSVSIRLDLDDIEKINSLRSKNKRFCLDPNEMF</sequence>
<dbReference type="Pfam" id="PF00248">
    <property type="entry name" value="Aldo_ket_red"/>
    <property type="match status" value="1"/>
</dbReference>
<dbReference type="CDD" id="cd19071">
    <property type="entry name" value="AKR_AKR1-5-like"/>
    <property type="match status" value="1"/>
</dbReference>
<evidence type="ECO:0000313" key="5">
    <source>
        <dbReference type="EMBL" id="MES1919913.1"/>
    </source>
</evidence>
<comment type="caution">
    <text evidence="5">The sequence shown here is derived from an EMBL/GenBank/DDBJ whole genome shotgun (WGS) entry which is preliminary data.</text>
</comment>
<dbReference type="Proteomes" id="UP001439008">
    <property type="component" value="Unassembled WGS sequence"/>
</dbReference>
<dbReference type="InterPro" id="IPR020471">
    <property type="entry name" value="AKR"/>
</dbReference>
<keyword evidence="3" id="KW-0560">Oxidoreductase</keyword>
<dbReference type="PRINTS" id="PR00069">
    <property type="entry name" value="ALDKETRDTASE"/>
</dbReference>
<dbReference type="SUPFAM" id="SSF51430">
    <property type="entry name" value="NAD(P)-linked oxidoreductase"/>
    <property type="match status" value="1"/>
</dbReference>
<dbReference type="InterPro" id="IPR036812">
    <property type="entry name" value="NAD(P)_OxRdtase_dom_sf"/>
</dbReference>
<keyword evidence="2" id="KW-0521">NADP</keyword>
<keyword evidence="6" id="KW-1185">Reference proteome</keyword>
<feature type="domain" description="NADP-dependent oxidoreductase" evidence="4">
    <location>
        <begin position="5"/>
        <end position="194"/>
    </location>
</feature>
<dbReference type="InterPro" id="IPR023210">
    <property type="entry name" value="NADP_OxRdtase_dom"/>
</dbReference>
<dbReference type="EMBL" id="JBDODL010000441">
    <property type="protein sequence ID" value="MES1919913.1"/>
    <property type="molecule type" value="Genomic_DNA"/>
</dbReference>
<organism evidence="5 6">
    <name type="scientific">Bonamia ostreae</name>
    <dbReference type="NCBI Taxonomy" id="126728"/>
    <lineage>
        <taxon>Eukaryota</taxon>
        <taxon>Sar</taxon>
        <taxon>Rhizaria</taxon>
        <taxon>Endomyxa</taxon>
        <taxon>Ascetosporea</taxon>
        <taxon>Haplosporida</taxon>
        <taxon>Bonamia</taxon>
    </lineage>
</organism>
<comment type="similarity">
    <text evidence="1">Belongs to the aldo/keto reductase family.</text>
</comment>
<accession>A0ABV2AKJ3</accession>
<evidence type="ECO:0000256" key="1">
    <source>
        <dbReference type="ARBA" id="ARBA00007905"/>
    </source>
</evidence>
<evidence type="ECO:0000256" key="2">
    <source>
        <dbReference type="ARBA" id="ARBA00022857"/>
    </source>
</evidence>
<evidence type="ECO:0000256" key="3">
    <source>
        <dbReference type="ARBA" id="ARBA00023002"/>
    </source>
</evidence>
<gene>
    <name evidence="5" type="ORF">MHBO_001657</name>
</gene>
<dbReference type="Gene3D" id="3.20.20.100">
    <property type="entry name" value="NADP-dependent oxidoreductase domain"/>
    <property type="match status" value="1"/>
</dbReference>
<name>A0ABV2AKJ3_9EUKA</name>
<proteinExistence type="inferred from homology"/>
<reference evidence="5 6" key="1">
    <citation type="journal article" date="2024" name="BMC Biol.">
        <title>Comparative genomics of Ascetosporea gives new insight into the evolutionary basis for animal parasitism in Rhizaria.</title>
        <authorList>
            <person name="Hiltunen Thoren M."/>
            <person name="Onut-Brannstrom I."/>
            <person name="Alfjorden A."/>
            <person name="Peckova H."/>
            <person name="Swords F."/>
            <person name="Hooper C."/>
            <person name="Holzer A.S."/>
            <person name="Bass D."/>
            <person name="Burki F."/>
        </authorList>
    </citation>
    <scope>NUCLEOTIDE SEQUENCE [LARGE SCALE GENOMIC DNA]</scope>
    <source>
        <strain evidence="5">20-A016</strain>
    </source>
</reference>
<dbReference type="PANTHER" id="PTHR43827">
    <property type="entry name" value="2,5-DIKETO-D-GLUCONIC ACID REDUCTASE"/>
    <property type="match status" value="1"/>
</dbReference>
<dbReference type="PANTHER" id="PTHR43827:SF3">
    <property type="entry name" value="NADP-DEPENDENT OXIDOREDUCTASE DOMAIN-CONTAINING PROTEIN"/>
    <property type="match status" value="1"/>
</dbReference>
<protein>
    <recommendedName>
        <fullName evidence="4">NADP-dependent oxidoreductase domain-containing protein</fullName>
    </recommendedName>
</protein>